<dbReference type="AlphaFoldDB" id="A0A6G8QCQ6"/>
<proteinExistence type="predicted"/>
<dbReference type="PANTHER" id="PTHR35399:SF4">
    <property type="entry name" value="MEMBRANE PROTEIN"/>
    <property type="match status" value="1"/>
</dbReference>
<dbReference type="PANTHER" id="PTHR35399">
    <property type="entry name" value="SLR8030 PROTEIN"/>
    <property type="match status" value="1"/>
</dbReference>
<dbReference type="RefSeq" id="WP_166178331.1">
    <property type="nucleotide sequence ID" value="NZ_CP045119.1"/>
</dbReference>
<dbReference type="InterPro" id="IPR008557">
    <property type="entry name" value="PhoX"/>
</dbReference>
<evidence type="ECO:0000313" key="3">
    <source>
        <dbReference type="Proteomes" id="UP000501452"/>
    </source>
</evidence>
<evidence type="ECO:0000313" key="2">
    <source>
        <dbReference type="EMBL" id="QIN84294.1"/>
    </source>
</evidence>
<dbReference type="EMBL" id="CP045119">
    <property type="protein sequence ID" value="QIN84294.1"/>
    <property type="molecule type" value="Genomic_DNA"/>
</dbReference>
<dbReference type="PROSITE" id="PS51318">
    <property type="entry name" value="TAT"/>
    <property type="match status" value="1"/>
</dbReference>
<feature type="compositionally biased region" description="Basic and acidic residues" evidence="1">
    <location>
        <begin position="260"/>
        <end position="275"/>
    </location>
</feature>
<accession>A0A6G8QCQ6</accession>
<dbReference type="SUPFAM" id="SSF63829">
    <property type="entry name" value="Calcium-dependent phosphotriesterase"/>
    <property type="match status" value="1"/>
</dbReference>
<dbReference type="InterPro" id="IPR006311">
    <property type="entry name" value="TAT_signal"/>
</dbReference>
<dbReference type="KEGG" id="rub:GBA63_17790"/>
<dbReference type="Proteomes" id="UP000501452">
    <property type="component" value="Chromosome"/>
</dbReference>
<gene>
    <name evidence="2" type="ORF">GBA63_17790</name>
</gene>
<feature type="region of interest" description="Disordered" evidence="1">
    <location>
        <begin position="251"/>
        <end position="275"/>
    </location>
</feature>
<dbReference type="Pfam" id="PF05787">
    <property type="entry name" value="PhoX"/>
    <property type="match status" value="1"/>
</dbReference>
<evidence type="ECO:0000256" key="1">
    <source>
        <dbReference type="SAM" id="MobiDB-lite"/>
    </source>
</evidence>
<reference evidence="2 3" key="1">
    <citation type="submission" date="2019-10" db="EMBL/GenBank/DDBJ databases">
        <title>Rubrobacter sp nov SCSIO 52090 isolated from a deep-sea sediment in the South China Sea.</title>
        <authorList>
            <person name="Chen R.W."/>
        </authorList>
    </citation>
    <scope>NUCLEOTIDE SEQUENCE [LARGE SCALE GENOMIC DNA]</scope>
    <source>
        <strain evidence="2 3">SCSIO 52909</strain>
    </source>
</reference>
<name>A0A6G8QCQ6_9ACTN</name>
<keyword evidence="3" id="KW-1185">Reference proteome</keyword>
<organism evidence="2 3">
    <name type="scientific">Rubrobacter tropicus</name>
    <dbReference type="NCBI Taxonomy" id="2653851"/>
    <lineage>
        <taxon>Bacteria</taxon>
        <taxon>Bacillati</taxon>
        <taxon>Actinomycetota</taxon>
        <taxon>Rubrobacteria</taxon>
        <taxon>Rubrobacterales</taxon>
        <taxon>Rubrobacteraceae</taxon>
        <taxon>Rubrobacter</taxon>
    </lineage>
</organism>
<protein>
    <submittedName>
        <fullName evidence="2">DUF839 domain-containing protein</fullName>
    </submittedName>
</protein>
<sequence>MDVKGKPGRVSRKQFLGAGGAGAAAFVLGALGTQSGPLGALGARGALGQEAPRTEGYGPLGPSNGPDLLLPQGFRYRVISRQGEPMSDGNPTPGIFDGMGAFPGPRGTTILIRNHENRRRPGEIPVVVPADKRYDADPTYTAGDTKVVLDRRGNVTRSFAILGGTDTNCAGGETPYGTWITCEEVVNRSAAGVKHGYIFEIDAYAEGPVDAVPIRSAGRMSHEAVAYLDGILYETEDRSISRDGGACFYRYIPEGDDGDDRGRGRDDDDRERLPDGGRLQALKLRDEDRANMDTGRPVGQAYPVEWVDVPVPDHDDDTDQLRSGPDNLLPTRFQAQNRGAALFDREEGIWVGDGKIYFDCTFGGAQNLGQVWEYDPNEETITLIYESSDPTALQNPDNVVIVPRTGDIFLQEDGPDEDGQFVRGLTEDGEIYDFARTVTNSTEFCGGCFSPDGNTFFLNQQGERGGPVSDGGQPVPNAVTYAITGPFARRRRGGNGRNDD</sequence>